<evidence type="ECO:0000313" key="3">
    <source>
        <dbReference type="Proteomes" id="UP001295684"/>
    </source>
</evidence>
<dbReference type="AlphaFoldDB" id="A0AAD1XV75"/>
<name>A0AAD1XV75_EUPCR</name>
<organism evidence="2 3">
    <name type="scientific">Euplotes crassus</name>
    <dbReference type="NCBI Taxonomy" id="5936"/>
    <lineage>
        <taxon>Eukaryota</taxon>
        <taxon>Sar</taxon>
        <taxon>Alveolata</taxon>
        <taxon>Ciliophora</taxon>
        <taxon>Intramacronucleata</taxon>
        <taxon>Spirotrichea</taxon>
        <taxon>Hypotrichia</taxon>
        <taxon>Euplotida</taxon>
        <taxon>Euplotidae</taxon>
        <taxon>Moneuplotes</taxon>
    </lineage>
</organism>
<proteinExistence type="predicted"/>
<reference evidence="2" key="1">
    <citation type="submission" date="2023-07" db="EMBL/GenBank/DDBJ databases">
        <authorList>
            <consortium name="AG Swart"/>
            <person name="Singh M."/>
            <person name="Singh A."/>
            <person name="Seah K."/>
            <person name="Emmerich C."/>
        </authorList>
    </citation>
    <scope>NUCLEOTIDE SEQUENCE</scope>
    <source>
        <strain evidence="2">DP1</strain>
    </source>
</reference>
<feature type="compositionally biased region" description="Polar residues" evidence="1">
    <location>
        <begin position="18"/>
        <end position="36"/>
    </location>
</feature>
<feature type="compositionally biased region" description="Basic residues" evidence="1">
    <location>
        <begin position="938"/>
        <end position="947"/>
    </location>
</feature>
<dbReference type="Proteomes" id="UP001295684">
    <property type="component" value="Unassembled WGS sequence"/>
</dbReference>
<evidence type="ECO:0000256" key="1">
    <source>
        <dbReference type="SAM" id="MobiDB-lite"/>
    </source>
</evidence>
<feature type="region of interest" description="Disordered" evidence="1">
    <location>
        <begin position="18"/>
        <end position="41"/>
    </location>
</feature>
<evidence type="ECO:0000313" key="2">
    <source>
        <dbReference type="EMBL" id="CAI2379514.1"/>
    </source>
</evidence>
<accession>A0AAD1XV75</accession>
<dbReference type="EMBL" id="CAMPGE010021363">
    <property type="protein sequence ID" value="CAI2379514.1"/>
    <property type="molecule type" value="Genomic_DNA"/>
</dbReference>
<keyword evidence="3" id="KW-1185">Reference proteome</keyword>
<feature type="region of interest" description="Disordered" evidence="1">
    <location>
        <begin position="928"/>
        <end position="947"/>
    </location>
</feature>
<comment type="caution">
    <text evidence="2">The sequence shown here is derived from an EMBL/GenBank/DDBJ whole genome shotgun (WGS) entry which is preliminary data.</text>
</comment>
<protein>
    <submittedName>
        <fullName evidence="2">Uncharacterized protein</fullName>
    </submittedName>
</protein>
<sequence>MEGKERFRSLFSRNSQKKLYSEDTLSQGSLPDNSGISGYYKSSRANQDNCSQIYQKQEDSICQESQRACQTNRRETVNYECESSSSGSKYLDRVPSQSEFYCERTAFDSRSKDLEPNVFSKDLKGNKLQLIEKLDIGRCNDEENEPNIDNELDDSLIQDQIMSNFKTCNPKADNLSTKAKVKSRNFRGIERKFRLKGLKTSNTCKENIPNNSDIGNAFKNQGNSSFSMNQNHLHLHVNVTNSDFRCFNKSGKRSSLSDIDRAPPRNLNRSALGSNQIKRISKENLLAKKNKLQYTPLTMNGILKENAQYKAFQESGPEAKQRESYNMSLSHSSITRKPSEHSSINPNAFNSACVIQKNADNSKVSSRMKDLRSMSSKNLKNNDRKNLRRSMSFLRRSISPFNGVQTYKQDAIKLICRRFELKIKEYFYLIKEEANRKKVKKKPRKISQCTRQSISSLKKAIGYCKDIETSFEKLNNNSPNTNRIKKSNELRRSIQALGAHCNSINQHIAHLEERVGEGEQKRSNANGFIIQPDLDIHKQKIIGRRNSGVIKNQNCYVELSAQTLDQRNAHHSIMKNSGYTRHESSDSDYFSPKIYENSGSNIPATTKAKNKCLQSTQEVPRMNLFTDILNKFIQNYKKREMKSFMINLYHRVYPQLDNYVSRYEISQEKSPKKQEIVNTEAYESTKSTGRFKLRNDLNEISSPRYSHKQESYFETKDNYSNNGEGHQAQEMLKFKGQDDSCGVIQEHEVEGNDFSNISTLEPPNANEFTHHLGNEKYHTTQNRYDADINIIDSFCEPEFTQEASRPPSDFTLHRRSPSHSMAQMIWRLKKRAAGAIFERYRFEMKHAFDKWRTFCDQKEIEDLRKHKLSRIIFSKHKYPLRAAMNKLKLHCKDQIVTEQVNKTLVNRWRKRYVFKVFKILRNSHAKSERTPSKTQCIPRKKIKKVSK</sequence>
<gene>
    <name evidence="2" type="ORF">ECRASSUSDP1_LOCUS20924</name>
</gene>